<accession>A0A6B2L877</accession>
<evidence type="ECO:0000313" key="2">
    <source>
        <dbReference type="EMBL" id="NDV33090.1"/>
    </source>
</evidence>
<name>A0A6B2L877_9EUKA</name>
<dbReference type="GO" id="GO:0016052">
    <property type="term" value="P:carbohydrate catabolic process"/>
    <property type="evidence" value="ECO:0007669"/>
    <property type="project" value="InterPro"/>
</dbReference>
<dbReference type="PANTHER" id="PTHR35532">
    <property type="entry name" value="SIMILAR TO POLYHYDROXYALKANOATE DEPOLYMERASE"/>
    <property type="match status" value="1"/>
</dbReference>
<protein>
    <recommendedName>
        <fullName evidence="1">Carbohydrate-binding domain-containing protein</fullName>
    </recommendedName>
</protein>
<dbReference type="Pfam" id="PF06452">
    <property type="entry name" value="CBM9_1"/>
    <property type="match status" value="1"/>
</dbReference>
<feature type="domain" description="Carbohydrate-binding" evidence="1">
    <location>
        <begin position="10"/>
        <end position="96"/>
    </location>
</feature>
<dbReference type="InterPro" id="IPR010502">
    <property type="entry name" value="Carb-bd_dom_fam9"/>
</dbReference>
<dbReference type="Gene3D" id="2.60.40.1190">
    <property type="match status" value="1"/>
</dbReference>
<reference evidence="2" key="1">
    <citation type="journal article" date="2020" name="J. Eukaryot. Microbiol.">
        <title>De novo Sequencing, Assembly and Annotation of the Transcriptome for the Free-Living Testate Amoeba Arcella intermedia.</title>
        <authorList>
            <person name="Ribeiro G.M."/>
            <person name="Porfirio-Sousa A.L."/>
            <person name="Maurer-Alcala X.X."/>
            <person name="Katz L.A."/>
            <person name="Lahr D.J.G."/>
        </authorList>
    </citation>
    <scope>NUCLEOTIDE SEQUENCE</scope>
</reference>
<sequence length="350" mass="39853">MGSEEKITFDGRLDEEAWEAVPWSGLFVDIQGDKKPKPYLETRMKMRWDEEYLYIAGWLEEPQAWANLTYNNSVIFYDNDFEVFIDVDGSNHYYKELELNARNLNWNLLLVRPYLNGGPPVCNYTQPGQCQESAPGVPYWDISPDLPSGVHLEGTLNDPTQGSKLWTIEIGIPISQYLRYCPTSPAPPAHGSYWRIDFSRVEWHVMVGGAPPAYWKKPGVPEENWVWQPTYVDPPNMHLPETWGYIQFSTDPALSTPLVRDPEWVARDALMKVYYAETEYYAANKRYTDSLALLVGAGLPRYVAEGKCAGVPAISFDDTSFLATVSGVPGKIGHVRNDRLLWFQPTDVVQ</sequence>
<dbReference type="SUPFAM" id="SSF49344">
    <property type="entry name" value="CBD9-like"/>
    <property type="match status" value="1"/>
</dbReference>
<evidence type="ECO:0000259" key="1">
    <source>
        <dbReference type="Pfam" id="PF06452"/>
    </source>
</evidence>
<dbReference type="CDD" id="cd09620">
    <property type="entry name" value="CBM9_like_3"/>
    <property type="match status" value="1"/>
</dbReference>
<organism evidence="2">
    <name type="scientific">Arcella intermedia</name>
    <dbReference type="NCBI Taxonomy" id="1963864"/>
    <lineage>
        <taxon>Eukaryota</taxon>
        <taxon>Amoebozoa</taxon>
        <taxon>Tubulinea</taxon>
        <taxon>Elardia</taxon>
        <taxon>Arcellinida</taxon>
        <taxon>Sphaerothecina</taxon>
        <taxon>Arcellidae</taxon>
        <taxon>Arcella</taxon>
    </lineage>
</organism>
<proteinExistence type="predicted"/>
<dbReference type="PANTHER" id="PTHR35532:SF5">
    <property type="entry name" value="CARBOHYDRATE-BINDING DOMAIN-CONTAINING PROTEIN"/>
    <property type="match status" value="1"/>
</dbReference>
<dbReference type="GO" id="GO:0004553">
    <property type="term" value="F:hydrolase activity, hydrolyzing O-glycosyl compounds"/>
    <property type="evidence" value="ECO:0007669"/>
    <property type="project" value="InterPro"/>
</dbReference>
<dbReference type="AlphaFoldDB" id="A0A6B2L877"/>
<dbReference type="GO" id="GO:0030246">
    <property type="term" value="F:carbohydrate binding"/>
    <property type="evidence" value="ECO:0007669"/>
    <property type="project" value="InterPro"/>
</dbReference>
<dbReference type="EMBL" id="GIBP01004121">
    <property type="protein sequence ID" value="NDV33090.1"/>
    <property type="molecule type" value="Transcribed_RNA"/>
</dbReference>